<evidence type="ECO:0000313" key="3">
    <source>
        <dbReference type="Proteomes" id="UP000255108"/>
    </source>
</evidence>
<keyword evidence="4" id="KW-1185">Reference proteome</keyword>
<evidence type="ECO:0000313" key="1">
    <source>
        <dbReference type="EMBL" id="STQ89750.1"/>
    </source>
</evidence>
<name>A0A377Q4V7_9NEIS</name>
<dbReference type="EMBL" id="SMBT01000010">
    <property type="protein sequence ID" value="TCU84136.1"/>
    <property type="molecule type" value="Genomic_DNA"/>
</dbReference>
<sequence>MAQTQRSFSKTSTKLLHAYLYKSARHAKCCLPCFHTDTSLYFKEKYLLLFCLARYSNHTQCTDFPLYSAQASLRVINGYAPPQSYAACCASIKAGILSQHGHLIAMPCIPADQKQCSKDENNDSSGINSVSKALICQSCNAILKRLPFNLPILMWYLSQTTSAFVQQKIMTTTYFFLFL</sequence>
<reference evidence="2 4" key="2">
    <citation type="submission" date="2019-03" db="EMBL/GenBank/DDBJ databases">
        <title>Genomic Encyclopedia of Type Strains, Phase IV (KMG-IV): sequencing the most valuable type-strain genomes for metagenomic binning, comparative biology and taxonomic classification.</title>
        <authorList>
            <person name="Goeker M."/>
        </authorList>
    </citation>
    <scope>NUCLEOTIDE SEQUENCE [LARGE SCALE GENOMIC DNA]</scope>
    <source>
        <strain evidence="2 4">DSM 3764</strain>
    </source>
</reference>
<dbReference type="EMBL" id="UGHR01000001">
    <property type="protein sequence ID" value="STQ89750.1"/>
    <property type="molecule type" value="Genomic_DNA"/>
</dbReference>
<dbReference type="Proteomes" id="UP000295794">
    <property type="component" value="Unassembled WGS sequence"/>
</dbReference>
<reference evidence="1 3" key="1">
    <citation type="submission" date="2018-06" db="EMBL/GenBank/DDBJ databases">
        <authorList>
            <consortium name="Pathogen Informatics"/>
            <person name="Doyle S."/>
        </authorList>
    </citation>
    <scope>NUCLEOTIDE SEQUENCE [LARGE SCALE GENOMIC DNA]</scope>
    <source>
        <strain evidence="1 3">NCTC11159</strain>
    </source>
</reference>
<proteinExistence type="predicted"/>
<dbReference type="AlphaFoldDB" id="A0A377Q4V7"/>
<organism evidence="1 3">
    <name type="scientific">Iodobacter fluviatilis</name>
    <dbReference type="NCBI Taxonomy" id="537"/>
    <lineage>
        <taxon>Bacteria</taxon>
        <taxon>Pseudomonadati</taxon>
        <taxon>Pseudomonadota</taxon>
        <taxon>Betaproteobacteria</taxon>
        <taxon>Neisseriales</taxon>
        <taxon>Chitinibacteraceae</taxon>
        <taxon>Iodobacter</taxon>
    </lineage>
</organism>
<gene>
    <name evidence="2" type="ORF">EV682_11075</name>
    <name evidence="1" type="ORF">NCTC11159_00793</name>
</gene>
<accession>A0A377Q4V7</accession>
<protein>
    <submittedName>
        <fullName evidence="1">Uncharacterized protein</fullName>
    </submittedName>
</protein>
<evidence type="ECO:0000313" key="4">
    <source>
        <dbReference type="Proteomes" id="UP000295794"/>
    </source>
</evidence>
<evidence type="ECO:0000313" key="2">
    <source>
        <dbReference type="EMBL" id="TCU84136.1"/>
    </source>
</evidence>
<dbReference type="Proteomes" id="UP000255108">
    <property type="component" value="Unassembled WGS sequence"/>
</dbReference>